<feature type="chain" id="PRO_5032619718" evidence="1">
    <location>
        <begin position="19"/>
        <end position="97"/>
    </location>
</feature>
<reference evidence="2" key="1">
    <citation type="submission" date="2020-11" db="EMBL/GenBank/DDBJ databases">
        <authorList>
            <person name="Whitehead M."/>
        </authorList>
    </citation>
    <scope>NUCLEOTIDE SEQUENCE</scope>
    <source>
        <strain evidence="2">EGII</strain>
    </source>
</reference>
<gene>
    <name evidence="2" type="ORF">CCAP1982_LOCUS13900</name>
</gene>
<accession>A0A811V3C0</accession>
<dbReference type="Proteomes" id="UP000606786">
    <property type="component" value="Unassembled WGS sequence"/>
</dbReference>
<feature type="signal peptide" evidence="1">
    <location>
        <begin position="1"/>
        <end position="18"/>
    </location>
</feature>
<comment type="caution">
    <text evidence="2">The sequence shown here is derived from an EMBL/GenBank/DDBJ whole genome shotgun (WGS) entry which is preliminary data.</text>
</comment>
<protein>
    <submittedName>
        <fullName evidence="2">(Mediterranean fruit fly) hypothetical protein</fullName>
    </submittedName>
</protein>
<evidence type="ECO:0000313" key="3">
    <source>
        <dbReference type="Proteomes" id="UP000606786"/>
    </source>
</evidence>
<name>A0A811V3C0_CERCA</name>
<organism evidence="2 3">
    <name type="scientific">Ceratitis capitata</name>
    <name type="common">Mediterranean fruit fly</name>
    <name type="synonym">Tephritis capitata</name>
    <dbReference type="NCBI Taxonomy" id="7213"/>
    <lineage>
        <taxon>Eukaryota</taxon>
        <taxon>Metazoa</taxon>
        <taxon>Ecdysozoa</taxon>
        <taxon>Arthropoda</taxon>
        <taxon>Hexapoda</taxon>
        <taxon>Insecta</taxon>
        <taxon>Pterygota</taxon>
        <taxon>Neoptera</taxon>
        <taxon>Endopterygota</taxon>
        <taxon>Diptera</taxon>
        <taxon>Brachycera</taxon>
        <taxon>Muscomorpha</taxon>
        <taxon>Tephritoidea</taxon>
        <taxon>Tephritidae</taxon>
        <taxon>Ceratitis</taxon>
        <taxon>Ceratitis</taxon>
    </lineage>
</organism>
<keyword evidence="1" id="KW-0732">Signal</keyword>
<evidence type="ECO:0000313" key="2">
    <source>
        <dbReference type="EMBL" id="CAD7005540.1"/>
    </source>
</evidence>
<keyword evidence="3" id="KW-1185">Reference proteome</keyword>
<evidence type="ECO:0000256" key="1">
    <source>
        <dbReference type="SAM" id="SignalP"/>
    </source>
</evidence>
<dbReference type="AlphaFoldDB" id="A0A811V3C0"/>
<sequence length="97" mass="10998">MSTIMLTIFLLITVFVCAMAIVRHACVHECVRMHVNDASADDDDNGGENVDTRHCRDAVAKLISSQLPMLMKNSFRFPITTKWEGLQYNFALLRSHN</sequence>
<proteinExistence type="predicted"/>
<dbReference type="EMBL" id="CAJHJT010000034">
    <property type="protein sequence ID" value="CAD7005540.1"/>
    <property type="molecule type" value="Genomic_DNA"/>
</dbReference>